<dbReference type="SUPFAM" id="SSF48295">
    <property type="entry name" value="TrpR-like"/>
    <property type="match status" value="2"/>
</dbReference>
<dbReference type="EMBL" id="JBHSSF010000030">
    <property type="protein sequence ID" value="MFC6177352.1"/>
    <property type="molecule type" value="Genomic_DNA"/>
</dbReference>
<comment type="caution">
    <text evidence="4">The sequence shown here is derived from an EMBL/GenBank/DDBJ whole genome shotgun (WGS) entry which is preliminary data.</text>
</comment>
<protein>
    <submittedName>
        <fullName evidence="4">Transposase</fullName>
    </submittedName>
</protein>
<evidence type="ECO:0000256" key="1">
    <source>
        <dbReference type="ARBA" id="ARBA00038232"/>
    </source>
</evidence>
<dbReference type="InterPro" id="IPR055247">
    <property type="entry name" value="InsJ-like_HTH"/>
</dbReference>
<reference evidence="5" key="1">
    <citation type="journal article" date="2019" name="Int. J. Syst. Evol. Microbiol.">
        <title>The Global Catalogue of Microorganisms (GCM) 10K type strain sequencing project: providing services to taxonomists for standard genome sequencing and annotation.</title>
        <authorList>
            <consortium name="The Broad Institute Genomics Platform"/>
            <consortium name="The Broad Institute Genome Sequencing Center for Infectious Disease"/>
            <person name="Wu L."/>
            <person name="Ma J."/>
        </authorList>
    </citation>
    <scope>NUCLEOTIDE SEQUENCE [LARGE SCALE GENOMIC DNA]</scope>
    <source>
        <strain evidence="5">CCM 8927</strain>
    </source>
</reference>
<evidence type="ECO:0000259" key="3">
    <source>
        <dbReference type="Pfam" id="PF13518"/>
    </source>
</evidence>
<dbReference type="Gene3D" id="1.10.10.10">
    <property type="entry name" value="Winged helix-like DNA-binding domain superfamily/Winged helix DNA-binding domain"/>
    <property type="match status" value="2"/>
</dbReference>
<name>A0ABW1RMM3_9LACO</name>
<dbReference type="RefSeq" id="WP_137612559.1">
    <property type="nucleotide sequence ID" value="NZ_BJDF01000036.1"/>
</dbReference>
<evidence type="ECO:0000256" key="2">
    <source>
        <dbReference type="SAM" id="MobiDB-lite"/>
    </source>
</evidence>
<organism evidence="4 5">
    <name type="scientific">Companilactobacillus huachuanensis</name>
    <dbReference type="NCBI Taxonomy" id="2559914"/>
    <lineage>
        <taxon>Bacteria</taxon>
        <taxon>Bacillati</taxon>
        <taxon>Bacillota</taxon>
        <taxon>Bacilli</taxon>
        <taxon>Lactobacillales</taxon>
        <taxon>Lactobacillaceae</taxon>
        <taxon>Companilactobacillus</taxon>
    </lineage>
</organism>
<accession>A0ABW1RMM3</accession>
<evidence type="ECO:0000313" key="4">
    <source>
        <dbReference type="EMBL" id="MFC6177352.1"/>
    </source>
</evidence>
<comment type="similarity">
    <text evidence="1">Belongs to the IS150/IS1296 orfA family.</text>
</comment>
<dbReference type="Proteomes" id="UP001596288">
    <property type="component" value="Unassembled WGS sequence"/>
</dbReference>
<evidence type="ECO:0000313" key="5">
    <source>
        <dbReference type="Proteomes" id="UP001596288"/>
    </source>
</evidence>
<keyword evidence="5" id="KW-1185">Reference proteome</keyword>
<dbReference type="InterPro" id="IPR052057">
    <property type="entry name" value="IS150/IS1296_orfA-like"/>
</dbReference>
<dbReference type="InterPro" id="IPR036388">
    <property type="entry name" value="WH-like_DNA-bd_sf"/>
</dbReference>
<dbReference type="PANTHER" id="PTHR33795:SF1">
    <property type="entry name" value="INSERTION ELEMENT IS150 PROTEIN INSJ"/>
    <property type="match status" value="1"/>
</dbReference>
<dbReference type="PANTHER" id="PTHR33795">
    <property type="entry name" value="INSERTION ELEMENT IS150 PROTEIN INSJ"/>
    <property type="match status" value="1"/>
</dbReference>
<feature type="region of interest" description="Disordered" evidence="2">
    <location>
        <begin position="108"/>
        <end position="136"/>
    </location>
</feature>
<feature type="compositionally biased region" description="Basic and acidic residues" evidence="2">
    <location>
        <begin position="123"/>
        <end position="136"/>
    </location>
</feature>
<sequence length="160" mass="18281">MTKYSGSFKVDVVNEYNLEHASYKTLVKKYHITLAVIQRWVALADAQGLEALQGKHGHKTYSLEEKLAVVDYYQTHEQGVFKVGAKFNLNPSQVTAWTKIFMKHGAAGLRPKRKGRPSTVPKKNMEKGVKKLEPTEKEKLLQENMQLRAALHEAQLERDF</sequence>
<dbReference type="Pfam" id="PF13518">
    <property type="entry name" value="HTH_28"/>
    <property type="match status" value="1"/>
</dbReference>
<dbReference type="InterPro" id="IPR010921">
    <property type="entry name" value="Trp_repressor/repl_initiator"/>
</dbReference>
<gene>
    <name evidence="4" type="ORF">ACFQAV_10905</name>
</gene>
<proteinExistence type="inferred from homology"/>
<feature type="domain" description="Insertion element IS150 protein InsJ-like helix-turn-helix" evidence="3">
    <location>
        <begin position="65"/>
        <end position="117"/>
    </location>
</feature>